<dbReference type="PANTHER" id="PTHR47584">
    <property type="match status" value="1"/>
</dbReference>
<dbReference type="Proteomes" id="UP000265520">
    <property type="component" value="Unassembled WGS sequence"/>
</dbReference>
<dbReference type="EMBL" id="LXQA010194793">
    <property type="protein sequence ID" value="MCI32356.1"/>
    <property type="molecule type" value="Genomic_DNA"/>
</dbReference>
<feature type="domain" description="Myb/SANT-like" evidence="1">
    <location>
        <begin position="2"/>
        <end position="39"/>
    </location>
</feature>
<accession>A0A392R927</accession>
<organism evidence="2 3">
    <name type="scientific">Trifolium medium</name>
    <dbReference type="NCBI Taxonomy" id="97028"/>
    <lineage>
        <taxon>Eukaryota</taxon>
        <taxon>Viridiplantae</taxon>
        <taxon>Streptophyta</taxon>
        <taxon>Embryophyta</taxon>
        <taxon>Tracheophyta</taxon>
        <taxon>Spermatophyta</taxon>
        <taxon>Magnoliopsida</taxon>
        <taxon>eudicotyledons</taxon>
        <taxon>Gunneridae</taxon>
        <taxon>Pentapetalae</taxon>
        <taxon>rosids</taxon>
        <taxon>fabids</taxon>
        <taxon>Fabales</taxon>
        <taxon>Fabaceae</taxon>
        <taxon>Papilionoideae</taxon>
        <taxon>50 kb inversion clade</taxon>
        <taxon>NPAAA clade</taxon>
        <taxon>Hologalegina</taxon>
        <taxon>IRL clade</taxon>
        <taxon>Trifolieae</taxon>
        <taxon>Trifolium</taxon>
    </lineage>
</organism>
<name>A0A392R927_9FABA</name>
<proteinExistence type="predicted"/>
<keyword evidence="3" id="KW-1185">Reference proteome</keyword>
<dbReference type="PANTHER" id="PTHR47584:SF14">
    <property type="entry name" value="L10-INTERACTING MYB DOMAIN-CONTAINING PROTEIN-LIKE"/>
    <property type="match status" value="1"/>
</dbReference>
<feature type="non-terminal residue" evidence="2">
    <location>
        <position position="41"/>
    </location>
</feature>
<dbReference type="Pfam" id="PF12776">
    <property type="entry name" value="Myb_DNA-bind_3"/>
    <property type="match status" value="1"/>
</dbReference>
<reference evidence="2 3" key="1">
    <citation type="journal article" date="2018" name="Front. Plant Sci.">
        <title>Red Clover (Trifolium pratense) and Zigzag Clover (T. medium) - A Picture of Genomic Similarities and Differences.</title>
        <authorList>
            <person name="Dluhosova J."/>
            <person name="Istvanek J."/>
            <person name="Nedelnik J."/>
            <person name="Repkova J."/>
        </authorList>
    </citation>
    <scope>NUCLEOTIDE SEQUENCE [LARGE SCALE GENOMIC DNA]</scope>
    <source>
        <strain evidence="3">cv. 10/8</strain>
        <tissue evidence="2">Leaf</tissue>
    </source>
</reference>
<dbReference type="InterPro" id="IPR024752">
    <property type="entry name" value="Myb/SANT-like_dom"/>
</dbReference>
<sequence length="41" mass="5012">MHRLRAMYREFYSLLQNTGFGWNAETNTVTANEEVWRNYLQ</sequence>
<evidence type="ECO:0000259" key="1">
    <source>
        <dbReference type="Pfam" id="PF12776"/>
    </source>
</evidence>
<comment type="caution">
    <text evidence="2">The sequence shown here is derived from an EMBL/GenBank/DDBJ whole genome shotgun (WGS) entry which is preliminary data.</text>
</comment>
<protein>
    <submittedName>
        <fullName evidence="2">FBD-associated F-box protein</fullName>
    </submittedName>
</protein>
<evidence type="ECO:0000313" key="2">
    <source>
        <dbReference type="EMBL" id="MCI32356.1"/>
    </source>
</evidence>
<dbReference type="InterPro" id="IPR045026">
    <property type="entry name" value="LIMYB"/>
</dbReference>
<dbReference type="AlphaFoldDB" id="A0A392R927"/>
<evidence type="ECO:0000313" key="3">
    <source>
        <dbReference type="Proteomes" id="UP000265520"/>
    </source>
</evidence>